<dbReference type="Proteomes" id="UP001065593">
    <property type="component" value="Unassembled WGS sequence"/>
</dbReference>
<name>A0ABQ5NLX7_9BACI</name>
<sequence>MTNNLIKNETNIYYTVQFNNEVVISKVNWDYQGQVFHVQASRKKDDAHMFQHEDDARKVANYVRGKLIEHTRTEVITEITKVLEVSKDEC</sequence>
<dbReference type="RefSeq" id="WP_264989098.1">
    <property type="nucleotide sequence ID" value="NZ_BRZA01000002.1"/>
</dbReference>
<evidence type="ECO:0000313" key="1">
    <source>
        <dbReference type="EMBL" id="GLC89366.1"/>
    </source>
</evidence>
<evidence type="ECO:0000313" key="2">
    <source>
        <dbReference type="Proteomes" id="UP001065593"/>
    </source>
</evidence>
<keyword evidence="2" id="KW-1185">Reference proteome</keyword>
<gene>
    <name evidence="1" type="ORF">LYSBPC_24930</name>
</gene>
<reference evidence="1" key="1">
    <citation type="submission" date="2022-08" db="EMBL/GenBank/DDBJ databases">
        <title>Draft genome sequence of Lysinibacillus sp. strain KH24.</title>
        <authorList>
            <person name="Kanbe H."/>
            <person name="Itoh H."/>
        </authorList>
    </citation>
    <scope>NUCLEOTIDE SEQUENCE</scope>
    <source>
        <strain evidence="1">KH24</strain>
    </source>
</reference>
<protein>
    <submittedName>
        <fullName evidence="1">Uncharacterized protein</fullName>
    </submittedName>
</protein>
<dbReference type="EMBL" id="BRZA01000002">
    <property type="protein sequence ID" value="GLC89366.1"/>
    <property type="molecule type" value="Genomic_DNA"/>
</dbReference>
<accession>A0ABQ5NLX7</accession>
<proteinExistence type="predicted"/>
<organism evidence="1 2">
    <name type="scientific">Lysinibacillus piscis</name>
    <dbReference type="NCBI Taxonomy" id="2518931"/>
    <lineage>
        <taxon>Bacteria</taxon>
        <taxon>Bacillati</taxon>
        <taxon>Bacillota</taxon>
        <taxon>Bacilli</taxon>
        <taxon>Bacillales</taxon>
        <taxon>Bacillaceae</taxon>
        <taxon>Lysinibacillus</taxon>
    </lineage>
</organism>
<comment type="caution">
    <text evidence="1">The sequence shown here is derived from an EMBL/GenBank/DDBJ whole genome shotgun (WGS) entry which is preliminary data.</text>
</comment>